<dbReference type="EMBL" id="JAZGQK010000012">
    <property type="protein sequence ID" value="MEE6259639.1"/>
    <property type="molecule type" value="Genomic_DNA"/>
</dbReference>
<accession>A0ABU7RSZ6</accession>
<organism evidence="2 3">
    <name type="scientific">Plantactinospora sonchi</name>
    <dbReference type="NCBI Taxonomy" id="1544735"/>
    <lineage>
        <taxon>Bacteria</taxon>
        <taxon>Bacillati</taxon>
        <taxon>Actinomycetota</taxon>
        <taxon>Actinomycetes</taxon>
        <taxon>Micromonosporales</taxon>
        <taxon>Micromonosporaceae</taxon>
        <taxon>Plantactinospora</taxon>
    </lineage>
</organism>
<evidence type="ECO:0000259" key="1">
    <source>
        <dbReference type="Pfam" id="PF13349"/>
    </source>
</evidence>
<evidence type="ECO:0000313" key="3">
    <source>
        <dbReference type="Proteomes" id="UP001332243"/>
    </source>
</evidence>
<dbReference type="Proteomes" id="UP001332243">
    <property type="component" value="Unassembled WGS sequence"/>
</dbReference>
<comment type="caution">
    <text evidence="2">The sequence shown here is derived from an EMBL/GenBank/DDBJ whole genome shotgun (WGS) entry which is preliminary data.</text>
</comment>
<evidence type="ECO:0000313" key="2">
    <source>
        <dbReference type="EMBL" id="MEE6259639.1"/>
    </source>
</evidence>
<dbReference type="Pfam" id="PF13349">
    <property type="entry name" value="DUF4097"/>
    <property type="match status" value="1"/>
</dbReference>
<sequence>MAGFWRPVGHTLAAVTVLAGGVSAWSWLARQTVTERAAYQGTFTELAVELGNGSAEVTAGPPGQATVEQRLTWSYGRPVVRQQHTDGRLLVTADCGTRPRLPGCAVAYRIAVPPEVVVTVRTGSGTVSVRDVTGSLDLRSRNGDVRVENVAGELRLHARSGRVDGADLHSARVEARSGSGDVALRFATPPTTVLARADSGAITIAVPPPDGYNLHASAESGTRTVTVREDPTAPRRIDAQAGNGNVRVAYTGG</sequence>
<gene>
    <name evidence="2" type="ORF">V1633_14220</name>
</gene>
<keyword evidence="3" id="KW-1185">Reference proteome</keyword>
<dbReference type="Gene3D" id="2.160.20.120">
    <property type="match status" value="1"/>
</dbReference>
<protein>
    <submittedName>
        <fullName evidence="2">DUF4097 family beta strand repeat-containing protein</fullName>
    </submittedName>
</protein>
<name>A0ABU7RSZ6_9ACTN</name>
<proteinExistence type="predicted"/>
<feature type="domain" description="DUF4097" evidence="1">
    <location>
        <begin position="118"/>
        <end position="248"/>
    </location>
</feature>
<dbReference type="RefSeq" id="WP_331214766.1">
    <property type="nucleotide sequence ID" value="NZ_JAZGQK010000012.1"/>
</dbReference>
<dbReference type="InterPro" id="IPR025164">
    <property type="entry name" value="Toastrack_DUF4097"/>
</dbReference>
<reference evidence="2 3" key="1">
    <citation type="submission" date="2024-01" db="EMBL/GenBank/DDBJ databases">
        <title>Genome insights into Plantactinospora sonchi sp. nov.</title>
        <authorList>
            <person name="Wang L."/>
        </authorList>
    </citation>
    <scope>NUCLEOTIDE SEQUENCE [LARGE SCALE GENOMIC DNA]</scope>
    <source>
        <strain evidence="2 3">NEAU-QY2</strain>
    </source>
</reference>